<dbReference type="InterPro" id="IPR036388">
    <property type="entry name" value="WH-like_DNA-bd_sf"/>
</dbReference>
<dbReference type="GO" id="GO:0043565">
    <property type="term" value="F:sequence-specific DNA binding"/>
    <property type="evidence" value="ECO:0007669"/>
    <property type="project" value="TreeGrafter"/>
</dbReference>
<dbReference type="KEGG" id="rdp:RD2015_28"/>
<dbReference type="GO" id="GO:0003700">
    <property type="term" value="F:DNA-binding transcription factor activity"/>
    <property type="evidence" value="ECO:0007669"/>
    <property type="project" value="InterPro"/>
</dbReference>
<dbReference type="RefSeq" id="WP_058933160.1">
    <property type="nucleotide sequence ID" value="NZ_CP013729.1"/>
</dbReference>
<dbReference type="CDD" id="cd05466">
    <property type="entry name" value="PBP2_LTTR_substrate"/>
    <property type="match status" value="1"/>
</dbReference>
<protein>
    <submittedName>
        <fullName evidence="5">Transcriptional regulator, LysR family</fullName>
    </submittedName>
</protein>
<evidence type="ECO:0000313" key="5">
    <source>
        <dbReference type="EMBL" id="ALV04534.1"/>
    </source>
</evidence>
<dbReference type="STRING" id="76731.RD2015_28"/>
<dbReference type="Gene3D" id="1.10.10.10">
    <property type="entry name" value="Winged helix-like DNA-binding domain superfamily/Winged helix DNA-binding domain"/>
    <property type="match status" value="1"/>
</dbReference>
<keyword evidence="4" id="KW-0804">Transcription</keyword>
<keyword evidence="3" id="KW-0238">DNA-binding</keyword>
<name>A0A0U3CT83_9BURK</name>
<dbReference type="Pfam" id="PF00126">
    <property type="entry name" value="HTH_1"/>
    <property type="match status" value="1"/>
</dbReference>
<evidence type="ECO:0000256" key="3">
    <source>
        <dbReference type="ARBA" id="ARBA00023125"/>
    </source>
</evidence>
<dbReference type="InterPro" id="IPR058163">
    <property type="entry name" value="LysR-type_TF_proteobact-type"/>
</dbReference>
<dbReference type="PANTHER" id="PTHR30537">
    <property type="entry name" value="HTH-TYPE TRANSCRIPTIONAL REGULATOR"/>
    <property type="match status" value="1"/>
</dbReference>
<dbReference type="Pfam" id="PF03466">
    <property type="entry name" value="LysR_substrate"/>
    <property type="match status" value="1"/>
</dbReference>
<dbReference type="PANTHER" id="PTHR30537:SF3">
    <property type="entry name" value="TRANSCRIPTIONAL REGULATORY PROTEIN"/>
    <property type="match status" value="1"/>
</dbReference>
<comment type="similarity">
    <text evidence="1">Belongs to the LysR transcriptional regulatory family.</text>
</comment>
<keyword evidence="2" id="KW-0805">Transcription regulation</keyword>
<evidence type="ECO:0000256" key="2">
    <source>
        <dbReference type="ARBA" id="ARBA00023015"/>
    </source>
</evidence>
<organism evidence="5 6">
    <name type="scientific">Roseateles depolymerans</name>
    <dbReference type="NCBI Taxonomy" id="76731"/>
    <lineage>
        <taxon>Bacteria</taxon>
        <taxon>Pseudomonadati</taxon>
        <taxon>Pseudomonadota</taxon>
        <taxon>Betaproteobacteria</taxon>
        <taxon>Burkholderiales</taxon>
        <taxon>Sphaerotilaceae</taxon>
        <taxon>Roseateles</taxon>
    </lineage>
</organism>
<evidence type="ECO:0000256" key="1">
    <source>
        <dbReference type="ARBA" id="ARBA00009437"/>
    </source>
</evidence>
<dbReference type="SUPFAM" id="SSF53850">
    <property type="entry name" value="Periplasmic binding protein-like II"/>
    <property type="match status" value="1"/>
</dbReference>
<dbReference type="SUPFAM" id="SSF46785">
    <property type="entry name" value="Winged helix' DNA-binding domain"/>
    <property type="match status" value="1"/>
</dbReference>
<dbReference type="AlphaFoldDB" id="A0A0U3CT83"/>
<dbReference type="PROSITE" id="PS50931">
    <property type="entry name" value="HTH_LYSR"/>
    <property type="match status" value="1"/>
</dbReference>
<dbReference type="PATRIC" id="fig|76731.3.peg.28"/>
<dbReference type="Proteomes" id="UP000060699">
    <property type="component" value="Chromosome"/>
</dbReference>
<dbReference type="EMBL" id="CP013729">
    <property type="protein sequence ID" value="ALV04534.1"/>
    <property type="molecule type" value="Genomic_DNA"/>
</dbReference>
<gene>
    <name evidence="5" type="ORF">RD2015_28</name>
</gene>
<proteinExistence type="inferred from homology"/>
<evidence type="ECO:0000256" key="4">
    <source>
        <dbReference type="ARBA" id="ARBA00023163"/>
    </source>
</evidence>
<accession>A0A0U3CT83</accession>
<dbReference type="Gene3D" id="3.40.190.290">
    <property type="match status" value="1"/>
</dbReference>
<sequence length="285" mass="31921">MEWNDLRLLLAIHRAGSLTGASRMTGLSQPTLSRRLKSIEAAWGQKVFQRTTNGFALTDEGLLLLPHALRMEEEFLAMERQFFGASSELKGQIRVASSDWFGARVLSRWIADFTRLHPGVEVELLTDARPVSLTQREADIAFRITPFNEAGIVQRLFSEMQYGLYCAQHLPEDFPPSDGAVELITLSGAFEHSPDVLWLKGQFPQGRVTFASNSREAQAWYCGQGGGVAVLPKVLASCIPGLREVSLTEAPPSRKLWLGYHEDLRQAPRIKAFLELAWNKVNELR</sequence>
<dbReference type="GO" id="GO:0006351">
    <property type="term" value="P:DNA-templated transcription"/>
    <property type="evidence" value="ECO:0007669"/>
    <property type="project" value="TreeGrafter"/>
</dbReference>
<dbReference type="InterPro" id="IPR036390">
    <property type="entry name" value="WH_DNA-bd_sf"/>
</dbReference>
<dbReference type="OrthoDB" id="9072091at2"/>
<dbReference type="InterPro" id="IPR000847">
    <property type="entry name" value="LysR_HTH_N"/>
</dbReference>
<dbReference type="InterPro" id="IPR005119">
    <property type="entry name" value="LysR_subst-bd"/>
</dbReference>
<reference evidence="5 6" key="1">
    <citation type="submission" date="2015-12" db="EMBL/GenBank/DDBJ databases">
        <title>Complete genome of Roseateles depolymerans KCTC 42856.</title>
        <authorList>
            <person name="Kim K.M."/>
        </authorList>
    </citation>
    <scope>NUCLEOTIDE SEQUENCE [LARGE SCALE GENOMIC DNA]</scope>
    <source>
        <strain evidence="5 6">KCTC 42856</strain>
    </source>
</reference>
<keyword evidence="6" id="KW-1185">Reference proteome</keyword>
<evidence type="ECO:0000313" key="6">
    <source>
        <dbReference type="Proteomes" id="UP000060699"/>
    </source>
</evidence>